<keyword evidence="13" id="KW-1185">Reference proteome</keyword>
<evidence type="ECO:0000256" key="4">
    <source>
        <dbReference type="ARBA" id="ARBA00022448"/>
    </source>
</evidence>
<evidence type="ECO:0000313" key="13">
    <source>
        <dbReference type="Proteomes" id="UP001595906"/>
    </source>
</evidence>
<reference evidence="13" key="1">
    <citation type="journal article" date="2019" name="Int. J. Syst. Evol. Microbiol.">
        <title>The Global Catalogue of Microorganisms (GCM) 10K type strain sequencing project: providing services to taxonomists for standard genome sequencing and annotation.</title>
        <authorList>
            <consortium name="The Broad Institute Genomics Platform"/>
            <consortium name="The Broad Institute Genome Sequencing Center for Infectious Disease"/>
            <person name="Wu L."/>
            <person name="Ma J."/>
        </authorList>
    </citation>
    <scope>NUCLEOTIDE SEQUENCE [LARGE SCALE GENOMIC DNA]</scope>
    <source>
        <strain evidence="13">CECT 8010</strain>
    </source>
</reference>
<protein>
    <recommendedName>
        <fullName evidence="3">Sec translocon accessory complex subunit YajC</fullName>
    </recommendedName>
</protein>
<evidence type="ECO:0000256" key="9">
    <source>
        <dbReference type="ARBA" id="ARBA00023010"/>
    </source>
</evidence>
<dbReference type="Proteomes" id="UP001595906">
    <property type="component" value="Unassembled WGS sequence"/>
</dbReference>
<dbReference type="PANTHER" id="PTHR33909">
    <property type="entry name" value="SEC TRANSLOCON ACCESSORY COMPLEX SUBUNIT YAJC"/>
    <property type="match status" value="1"/>
</dbReference>
<accession>A0ABV8PQC1</accession>
<keyword evidence="5" id="KW-1003">Cell membrane</keyword>
<sequence length="114" mass="12287">MSIFNAIILMGNPQAGGGAGTIQLVMMGGIVLVFWLFMIRPQAKKAKEQKKFIDDLQKGAKVVTIAGIHATVNKVNEDGTLQIEVNPGSYLKIEKSAISMEWTAGVNKPTAETK</sequence>
<dbReference type="InterPro" id="IPR003849">
    <property type="entry name" value="Preprotein_translocase_YajC"/>
</dbReference>
<dbReference type="Pfam" id="PF02699">
    <property type="entry name" value="YajC"/>
    <property type="match status" value="1"/>
</dbReference>
<proteinExistence type="inferred from homology"/>
<evidence type="ECO:0000256" key="7">
    <source>
        <dbReference type="ARBA" id="ARBA00022927"/>
    </source>
</evidence>
<keyword evidence="7" id="KW-0653">Protein transport</keyword>
<keyword evidence="9" id="KW-0811">Translocation</keyword>
<dbReference type="PRINTS" id="PR01853">
    <property type="entry name" value="YAJCTRNLCASE"/>
</dbReference>
<dbReference type="PANTHER" id="PTHR33909:SF1">
    <property type="entry name" value="SEC TRANSLOCON ACCESSORY COMPLEX SUBUNIT YAJC"/>
    <property type="match status" value="1"/>
</dbReference>
<evidence type="ECO:0000256" key="2">
    <source>
        <dbReference type="ARBA" id="ARBA00006742"/>
    </source>
</evidence>
<evidence type="ECO:0000256" key="6">
    <source>
        <dbReference type="ARBA" id="ARBA00022692"/>
    </source>
</evidence>
<evidence type="ECO:0000256" key="10">
    <source>
        <dbReference type="ARBA" id="ARBA00023136"/>
    </source>
</evidence>
<evidence type="ECO:0000313" key="12">
    <source>
        <dbReference type="EMBL" id="MFC4230353.1"/>
    </source>
</evidence>
<keyword evidence="8 11" id="KW-1133">Transmembrane helix</keyword>
<dbReference type="EMBL" id="JBHSDC010000001">
    <property type="protein sequence ID" value="MFC4230353.1"/>
    <property type="molecule type" value="Genomic_DNA"/>
</dbReference>
<comment type="caution">
    <text evidence="12">The sequence shown here is derived from an EMBL/GenBank/DDBJ whole genome shotgun (WGS) entry which is preliminary data.</text>
</comment>
<gene>
    <name evidence="12" type="primary">yajC</name>
    <name evidence="12" type="ORF">ACFOW1_00520</name>
</gene>
<evidence type="ECO:0000256" key="3">
    <source>
        <dbReference type="ARBA" id="ARBA00014962"/>
    </source>
</evidence>
<evidence type="ECO:0000256" key="1">
    <source>
        <dbReference type="ARBA" id="ARBA00004162"/>
    </source>
</evidence>
<evidence type="ECO:0000256" key="8">
    <source>
        <dbReference type="ARBA" id="ARBA00022989"/>
    </source>
</evidence>
<dbReference type="SMART" id="SM01323">
    <property type="entry name" value="YajC"/>
    <property type="match status" value="1"/>
</dbReference>
<organism evidence="12 13">
    <name type="scientific">Parasediminibacterium paludis</name>
    <dbReference type="NCBI Taxonomy" id="908966"/>
    <lineage>
        <taxon>Bacteria</taxon>
        <taxon>Pseudomonadati</taxon>
        <taxon>Bacteroidota</taxon>
        <taxon>Chitinophagia</taxon>
        <taxon>Chitinophagales</taxon>
        <taxon>Chitinophagaceae</taxon>
        <taxon>Parasediminibacterium</taxon>
    </lineage>
</organism>
<evidence type="ECO:0000256" key="5">
    <source>
        <dbReference type="ARBA" id="ARBA00022475"/>
    </source>
</evidence>
<keyword evidence="4" id="KW-0813">Transport</keyword>
<comment type="subcellular location">
    <subcellularLocation>
        <location evidence="1">Cell membrane</location>
        <topology evidence="1">Single-pass membrane protein</topology>
    </subcellularLocation>
</comment>
<keyword evidence="10 11" id="KW-0472">Membrane</keyword>
<dbReference type="RefSeq" id="WP_379011452.1">
    <property type="nucleotide sequence ID" value="NZ_JBHSDC010000001.1"/>
</dbReference>
<evidence type="ECO:0000256" key="11">
    <source>
        <dbReference type="SAM" id="Phobius"/>
    </source>
</evidence>
<name>A0ABV8PQC1_9BACT</name>
<dbReference type="NCBIfam" id="TIGR00739">
    <property type="entry name" value="yajC"/>
    <property type="match status" value="1"/>
</dbReference>
<keyword evidence="6 11" id="KW-0812">Transmembrane</keyword>
<comment type="similarity">
    <text evidence="2">Belongs to the YajC family.</text>
</comment>
<feature type="transmembrane region" description="Helical" evidence="11">
    <location>
        <begin position="20"/>
        <end position="39"/>
    </location>
</feature>